<organism evidence="1 2">
    <name type="scientific">Thiohalocapsa halophila</name>
    <dbReference type="NCBI Taxonomy" id="69359"/>
    <lineage>
        <taxon>Bacteria</taxon>
        <taxon>Pseudomonadati</taxon>
        <taxon>Pseudomonadota</taxon>
        <taxon>Gammaproteobacteria</taxon>
        <taxon>Chromatiales</taxon>
        <taxon>Chromatiaceae</taxon>
        <taxon>Thiohalocapsa</taxon>
    </lineage>
</organism>
<accession>A0ABS1CH88</accession>
<name>A0ABS1CH88_9GAMM</name>
<reference evidence="1 2" key="1">
    <citation type="journal article" date="2020" name="Microorganisms">
        <title>Osmotic Adaptation and Compatible Solute Biosynthesis of Phototrophic Bacteria as Revealed from Genome Analyses.</title>
        <authorList>
            <person name="Imhoff J.F."/>
            <person name="Rahn T."/>
            <person name="Kunzel S."/>
            <person name="Keller A."/>
            <person name="Neulinger S.C."/>
        </authorList>
    </citation>
    <scope>NUCLEOTIDE SEQUENCE [LARGE SCALE GENOMIC DNA]</scope>
    <source>
        <strain evidence="1 2">DSM 6210</strain>
    </source>
</reference>
<dbReference type="RefSeq" id="WP_200237223.1">
    <property type="nucleotide sequence ID" value="NZ_NRRV01000023.1"/>
</dbReference>
<evidence type="ECO:0000313" key="1">
    <source>
        <dbReference type="EMBL" id="MBK1631264.1"/>
    </source>
</evidence>
<evidence type="ECO:0000313" key="2">
    <source>
        <dbReference type="Proteomes" id="UP000748752"/>
    </source>
</evidence>
<dbReference type="PANTHER" id="PTHR39550:SF1">
    <property type="entry name" value="SLL0658 PROTEIN"/>
    <property type="match status" value="1"/>
</dbReference>
<dbReference type="InterPro" id="IPR021799">
    <property type="entry name" value="PIN-like_prokaryotic"/>
</dbReference>
<gene>
    <name evidence="1" type="ORF">CKO31_11040</name>
</gene>
<sequence>MVERAIINASPLIFFSRSGHLDLLQAFANDVWVPEPVAKEILQRGPQDITAKAIEYTAWLDIRPAPPPPQHVLEWRLGRGESSVLALAATQPGTEVIIDDLAGRKCAASLNIPLRGTLGIVLLAKRRGLIPQARPVIESMMRAGLYLSRRVLDNALRRVAE</sequence>
<dbReference type="PANTHER" id="PTHR39550">
    <property type="entry name" value="SLL0658 PROTEIN"/>
    <property type="match status" value="1"/>
</dbReference>
<dbReference type="Pfam" id="PF11848">
    <property type="entry name" value="DUF3368"/>
    <property type="match status" value="1"/>
</dbReference>
<dbReference type="Proteomes" id="UP000748752">
    <property type="component" value="Unassembled WGS sequence"/>
</dbReference>
<proteinExistence type="predicted"/>
<protein>
    <submittedName>
        <fullName evidence="1">DUF3368 domain-containing protein</fullName>
    </submittedName>
</protein>
<comment type="caution">
    <text evidence="1">The sequence shown here is derived from an EMBL/GenBank/DDBJ whole genome shotgun (WGS) entry which is preliminary data.</text>
</comment>
<keyword evidence="2" id="KW-1185">Reference proteome</keyword>
<dbReference type="EMBL" id="NRRV01000023">
    <property type="protein sequence ID" value="MBK1631264.1"/>
    <property type="molecule type" value="Genomic_DNA"/>
</dbReference>